<name>A0A7G9LMB4_9BACT</name>
<dbReference type="Proteomes" id="UP000515842">
    <property type="component" value="Chromosome"/>
</dbReference>
<feature type="domain" description="Phosphoadenosine phosphosulphate reductase" evidence="1">
    <location>
        <begin position="34"/>
        <end position="217"/>
    </location>
</feature>
<dbReference type="InterPro" id="IPR014729">
    <property type="entry name" value="Rossmann-like_a/b/a_fold"/>
</dbReference>
<dbReference type="Gene3D" id="3.40.50.620">
    <property type="entry name" value="HUPs"/>
    <property type="match status" value="1"/>
</dbReference>
<sequence>MNFNEYKLFSIKEKEQQALQMLEYYYTTDDRPFCVAYSGGKDSSVLVYLTVKMLTNLIKKNIQLNKDILIINSNTLAELPPVLKHLENSLAKIQDYAEQYKLPIKVKEVKPEIKNTLNVQLLGVGMPPPSNQLRWCTDKLKVFPIDKEIKENFPDGKFISVIGTRRDESFSREARIIKKTVKDTDLKLNNRYKNASNLMPIEFWSTKDVWEYLFKQSNNLMDIDFLWKIYSDASGKDTKECTFVGAGGKHIEEGKIGCGVSRFGCWQCYMVRDQDKSLDGLMLSGYENIDLYKEYRDWFWNITQQGWEKTRDVYSHRHQGQEFYNKGDETNPKYGITMPKGLTLKIRKEAFSKLLELQSKLNETIITEEEIKLIQERWVLEGDLTLTAFKIATKYGYKFNSCYLSIDQRKNIKLAKKYYKENLNKREIKKDFSLSTLKRFSIQSIINSDKIENKFFPSKQEEKHIRKEWRKNLKLNKNREFSNLMGQVFFYNT</sequence>
<protein>
    <submittedName>
        <fullName evidence="2">Phosphoadenosine phosphosulfate reductase family protein</fullName>
    </submittedName>
</protein>
<gene>
    <name evidence="2" type="ORF">HOO34_09050</name>
</gene>
<evidence type="ECO:0000259" key="1">
    <source>
        <dbReference type="Pfam" id="PF01507"/>
    </source>
</evidence>
<organism evidence="2 3">
    <name type="scientific">Aliarcobacter cryaerophilus</name>
    <dbReference type="NCBI Taxonomy" id="28198"/>
    <lineage>
        <taxon>Bacteria</taxon>
        <taxon>Pseudomonadati</taxon>
        <taxon>Campylobacterota</taxon>
        <taxon>Epsilonproteobacteria</taxon>
        <taxon>Campylobacterales</taxon>
        <taxon>Arcobacteraceae</taxon>
        <taxon>Aliarcobacter</taxon>
    </lineage>
</organism>
<dbReference type="Pfam" id="PF01507">
    <property type="entry name" value="PAPS_reduct"/>
    <property type="match status" value="1"/>
</dbReference>
<dbReference type="InterPro" id="IPR002500">
    <property type="entry name" value="PAPS_reduct_dom"/>
</dbReference>
<dbReference type="GO" id="GO:0003824">
    <property type="term" value="F:catalytic activity"/>
    <property type="evidence" value="ECO:0007669"/>
    <property type="project" value="InterPro"/>
</dbReference>
<reference evidence="2 3" key="1">
    <citation type="journal article" date="2020" name="Front. Microbiol.">
        <title>Genomic Analysis and Antimicrobial Resistance of Aliarcobacter cryaerophilus Strains From German Water Poultry.</title>
        <authorList>
            <person name="Muller E."/>
            <person name="Hotzel H."/>
            <person name="Ahlers C."/>
            <person name="Hanel I."/>
            <person name="Tomaso H."/>
            <person name="Abdel-Glil M.Y."/>
        </authorList>
    </citation>
    <scope>NUCLEOTIDE SEQUENCE [LARGE SCALE GENOMIC DNA]</scope>
    <source>
        <strain evidence="2 3">16CS1285-4</strain>
    </source>
</reference>
<evidence type="ECO:0000313" key="3">
    <source>
        <dbReference type="Proteomes" id="UP000515842"/>
    </source>
</evidence>
<dbReference type="RefSeq" id="WP_187474241.1">
    <property type="nucleotide sequence ID" value="NZ_CP060693.1"/>
</dbReference>
<evidence type="ECO:0000313" key="2">
    <source>
        <dbReference type="EMBL" id="QNM89763.1"/>
    </source>
</evidence>
<dbReference type="AlphaFoldDB" id="A0A7G9LMB4"/>
<dbReference type="PANTHER" id="PTHR43196:SF2">
    <property type="entry name" value="PHOSPHOADENOSINE PHOSPHOSULFATE REDUCTASE"/>
    <property type="match status" value="1"/>
</dbReference>
<dbReference type="SUPFAM" id="SSF52402">
    <property type="entry name" value="Adenine nucleotide alpha hydrolases-like"/>
    <property type="match status" value="1"/>
</dbReference>
<dbReference type="InterPro" id="IPR050128">
    <property type="entry name" value="Sulfate_adenylyltrnsfr_sub2"/>
</dbReference>
<dbReference type="EMBL" id="CP060693">
    <property type="protein sequence ID" value="QNM89763.1"/>
    <property type="molecule type" value="Genomic_DNA"/>
</dbReference>
<dbReference type="PANTHER" id="PTHR43196">
    <property type="entry name" value="SULFATE ADENYLYLTRANSFERASE SUBUNIT 2"/>
    <property type="match status" value="1"/>
</dbReference>
<accession>A0A7G9LMB4</accession>
<proteinExistence type="predicted"/>